<dbReference type="Pfam" id="PF20153">
    <property type="entry name" value="DUF6535"/>
    <property type="match status" value="1"/>
</dbReference>
<gene>
    <name evidence="4" type="ORF">NP233_g9270</name>
</gene>
<evidence type="ECO:0000259" key="3">
    <source>
        <dbReference type="Pfam" id="PF20153"/>
    </source>
</evidence>
<evidence type="ECO:0000313" key="4">
    <source>
        <dbReference type="EMBL" id="KAJ3562936.1"/>
    </source>
</evidence>
<dbReference type="Proteomes" id="UP001213000">
    <property type="component" value="Unassembled WGS sequence"/>
</dbReference>
<dbReference type="InterPro" id="IPR045338">
    <property type="entry name" value="DUF6535"/>
</dbReference>
<protein>
    <recommendedName>
        <fullName evidence="3">DUF6535 domain-containing protein</fullName>
    </recommendedName>
</protein>
<proteinExistence type="predicted"/>
<evidence type="ECO:0000256" key="1">
    <source>
        <dbReference type="SAM" id="MobiDB-lite"/>
    </source>
</evidence>
<keyword evidence="2" id="KW-1133">Transmembrane helix</keyword>
<name>A0AAD5YMD4_9AGAR</name>
<feature type="domain" description="DUF6535" evidence="3">
    <location>
        <begin position="54"/>
        <end position="231"/>
    </location>
</feature>
<dbReference type="EMBL" id="JANIEX010000814">
    <property type="protein sequence ID" value="KAJ3562936.1"/>
    <property type="molecule type" value="Genomic_DNA"/>
</dbReference>
<keyword evidence="2" id="KW-0472">Membrane</keyword>
<organism evidence="4 5">
    <name type="scientific">Leucocoprinus birnbaumii</name>
    <dbReference type="NCBI Taxonomy" id="56174"/>
    <lineage>
        <taxon>Eukaryota</taxon>
        <taxon>Fungi</taxon>
        <taxon>Dikarya</taxon>
        <taxon>Basidiomycota</taxon>
        <taxon>Agaricomycotina</taxon>
        <taxon>Agaricomycetes</taxon>
        <taxon>Agaricomycetidae</taxon>
        <taxon>Agaricales</taxon>
        <taxon>Agaricineae</taxon>
        <taxon>Agaricaceae</taxon>
        <taxon>Leucocoprinus</taxon>
    </lineage>
</organism>
<feature type="region of interest" description="Disordered" evidence="1">
    <location>
        <begin position="1"/>
        <end position="36"/>
    </location>
</feature>
<feature type="transmembrane region" description="Helical" evidence="2">
    <location>
        <begin position="149"/>
        <end position="172"/>
    </location>
</feature>
<keyword evidence="2" id="KW-0812">Transmembrane</keyword>
<feature type="transmembrane region" description="Helical" evidence="2">
    <location>
        <begin position="211"/>
        <end position="232"/>
    </location>
</feature>
<keyword evidence="5" id="KW-1185">Reference proteome</keyword>
<evidence type="ECO:0000256" key="2">
    <source>
        <dbReference type="SAM" id="Phobius"/>
    </source>
</evidence>
<reference evidence="4" key="1">
    <citation type="submission" date="2022-07" db="EMBL/GenBank/DDBJ databases">
        <title>Genome Sequence of Leucocoprinus birnbaumii.</title>
        <authorList>
            <person name="Buettner E."/>
        </authorList>
    </citation>
    <scope>NUCLEOTIDE SEQUENCE</scope>
    <source>
        <strain evidence="4">VT141</strain>
    </source>
</reference>
<accession>A0AAD5YMD4</accession>
<dbReference type="AlphaFoldDB" id="A0AAD5YMD4"/>
<sequence length="604" mass="67830">MSTTSFHTEAVGAQSPDPPLPSPPDTQDTKIETAQPQCPCLAAHGSENQPKDPWETCLKYAKKHVDDETAQWKGEVDSLLIFASLFSGVTAAFAIESYHNVRQDPADTTVLLLKTLITIQINATNPQPNIPVDLDPVSPITASARRVNIYNFLSLILSLSVVTAGILCLQWLREYGADPQGIPCPRYEQLGIRYMRRDGMKKWGVFKVLRLLPLILLLSLLLFFAGLIELLIGVDHAAAVAASITIGIATFFMLITTILPTLQCFLMHFFHSPQLCFPEIPFKSPQAWVFYKIVTMPVRLARWVKAKVLHKPQTASPTAITVLSLQTWSDFDWLVYEKNSRLPSPTADAGFGIHWLGKMYLQETELARSLFECIRDSSIRKTLCLILSLRDFRRARSVNEASKWTPPPSPEANVLAREHLSNVIAFQTLAHLTEQVEGGHSPSRVLVKERLELYLKISEASLDPDFDCPLISGMDQKGLIPVAPATRKSLVQCITGLLNLEMNVNRSHLDALEHIIAIEYESKTPDLEIFVDVLHSLCTWIAKKRESWYSDGQNLPKASLAQFKLWMDASSLYDQTDARWKEVMRTHNVVEQSSMQSLETSLDW</sequence>
<comment type="caution">
    <text evidence="4">The sequence shown here is derived from an EMBL/GenBank/DDBJ whole genome shotgun (WGS) entry which is preliminary data.</text>
</comment>
<evidence type="ECO:0000313" key="5">
    <source>
        <dbReference type="Proteomes" id="UP001213000"/>
    </source>
</evidence>
<feature type="transmembrane region" description="Helical" evidence="2">
    <location>
        <begin position="238"/>
        <end position="262"/>
    </location>
</feature>